<keyword evidence="1" id="KW-0436">Ligase</keyword>
<dbReference type="AlphaFoldDB" id="A0A2H0KBN7"/>
<evidence type="ECO:0000313" key="5">
    <source>
        <dbReference type="EMBL" id="PIQ68627.1"/>
    </source>
</evidence>
<comment type="caution">
    <text evidence="5">The sequence shown here is derived from an EMBL/GenBank/DDBJ whole genome shotgun (WGS) entry which is preliminary data.</text>
</comment>
<evidence type="ECO:0000256" key="4">
    <source>
        <dbReference type="ARBA" id="ARBA00022840"/>
    </source>
</evidence>
<keyword evidence="2" id="KW-0547">Nucleotide-binding</keyword>
<dbReference type="Proteomes" id="UP000229342">
    <property type="component" value="Unassembled WGS sequence"/>
</dbReference>
<sequence>MNIQTKILVRPETNDPPSMAVHNALTQMGYEGIQSVRLGKFVDIQLRARTEITPPSSAHCISDSSRFSIAEPLVVPLV</sequence>
<evidence type="ECO:0000256" key="2">
    <source>
        <dbReference type="ARBA" id="ARBA00022741"/>
    </source>
</evidence>
<dbReference type="Pfam" id="PF02700">
    <property type="entry name" value="PurS"/>
    <property type="match status" value="1"/>
</dbReference>
<accession>A0A2H0KBN7</accession>
<protein>
    <recommendedName>
        <fullName evidence="7">Phosphoribosylformylglycinamidine synthase, purS protein</fullName>
    </recommendedName>
</protein>
<dbReference type="GO" id="GO:0016874">
    <property type="term" value="F:ligase activity"/>
    <property type="evidence" value="ECO:0007669"/>
    <property type="project" value="UniProtKB-KW"/>
</dbReference>
<dbReference type="SUPFAM" id="SSF82697">
    <property type="entry name" value="PurS-like"/>
    <property type="match status" value="1"/>
</dbReference>
<gene>
    <name evidence="5" type="ORF">COV91_03070</name>
</gene>
<dbReference type="Gene3D" id="3.30.1280.10">
    <property type="entry name" value="Phosphoribosylformylglycinamidine synthase subunit PurS"/>
    <property type="match status" value="1"/>
</dbReference>
<feature type="non-terminal residue" evidence="5">
    <location>
        <position position="78"/>
    </location>
</feature>
<name>A0A2H0KBN7_9BACT</name>
<dbReference type="GO" id="GO:0006164">
    <property type="term" value="P:purine nucleotide biosynthetic process"/>
    <property type="evidence" value="ECO:0007669"/>
    <property type="project" value="UniProtKB-KW"/>
</dbReference>
<dbReference type="InterPro" id="IPR036604">
    <property type="entry name" value="PurS-like_sf"/>
</dbReference>
<keyword evidence="4" id="KW-0067">ATP-binding</keyword>
<dbReference type="GO" id="GO:0005524">
    <property type="term" value="F:ATP binding"/>
    <property type="evidence" value="ECO:0007669"/>
    <property type="project" value="UniProtKB-KW"/>
</dbReference>
<dbReference type="InterPro" id="IPR003850">
    <property type="entry name" value="PurS"/>
</dbReference>
<evidence type="ECO:0008006" key="7">
    <source>
        <dbReference type="Google" id="ProtNLM"/>
    </source>
</evidence>
<reference evidence="5 6" key="1">
    <citation type="submission" date="2017-09" db="EMBL/GenBank/DDBJ databases">
        <title>Depth-based differentiation of microbial function through sediment-hosted aquifers and enrichment of novel symbionts in the deep terrestrial subsurface.</title>
        <authorList>
            <person name="Probst A.J."/>
            <person name="Ladd B."/>
            <person name="Jarett J.K."/>
            <person name="Geller-Mcgrath D.E."/>
            <person name="Sieber C.M."/>
            <person name="Emerson J.B."/>
            <person name="Anantharaman K."/>
            <person name="Thomas B.C."/>
            <person name="Malmstrom R."/>
            <person name="Stieglmeier M."/>
            <person name="Klingl A."/>
            <person name="Woyke T."/>
            <person name="Ryan C.M."/>
            <person name="Banfield J.F."/>
        </authorList>
    </citation>
    <scope>NUCLEOTIDE SEQUENCE [LARGE SCALE GENOMIC DNA]</scope>
    <source>
        <strain evidence="5">CG11_big_fil_rev_8_21_14_0_20_46_11</strain>
    </source>
</reference>
<keyword evidence="3" id="KW-0658">Purine biosynthesis</keyword>
<evidence type="ECO:0000256" key="1">
    <source>
        <dbReference type="ARBA" id="ARBA00022598"/>
    </source>
</evidence>
<proteinExistence type="predicted"/>
<evidence type="ECO:0000313" key="6">
    <source>
        <dbReference type="Proteomes" id="UP000229342"/>
    </source>
</evidence>
<organism evidence="5 6">
    <name type="scientific">Candidatus Taylorbacteria bacterium CG11_big_fil_rev_8_21_14_0_20_46_11</name>
    <dbReference type="NCBI Taxonomy" id="1975025"/>
    <lineage>
        <taxon>Bacteria</taxon>
        <taxon>Candidatus Tayloriibacteriota</taxon>
    </lineage>
</organism>
<evidence type="ECO:0000256" key="3">
    <source>
        <dbReference type="ARBA" id="ARBA00022755"/>
    </source>
</evidence>
<dbReference type="EMBL" id="PCVG01000038">
    <property type="protein sequence ID" value="PIQ68627.1"/>
    <property type="molecule type" value="Genomic_DNA"/>
</dbReference>